<keyword evidence="1" id="KW-0624">Polysaccharide degradation</keyword>
<dbReference type="EMBL" id="MU004493">
    <property type="protein sequence ID" value="KAF2649429.1"/>
    <property type="molecule type" value="Genomic_DNA"/>
</dbReference>
<keyword evidence="3" id="KW-0503">Monooxygenase</keyword>
<keyword evidence="1" id="KW-0964">Secreted</keyword>
<dbReference type="GO" id="GO:0030248">
    <property type="term" value="F:cellulose binding"/>
    <property type="evidence" value="ECO:0007669"/>
    <property type="project" value="UniProtKB-UniRule"/>
</dbReference>
<dbReference type="Pfam" id="PF03443">
    <property type="entry name" value="AA9"/>
    <property type="match status" value="1"/>
</dbReference>
<proteinExistence type="predicted"/>
<organism evidence="3 4">
    <name type="scientific">Lophiostoma macrostomum CBS 122681</name>
    <dbReference type="NCBI Taxonomy" id="1314788"/>
    <lineage>
        <taxon>Eukaryota</taxon>
        <taxon>Fungi</taxon>
        <taxon>Dikarya</taxon>
        <taxon>Ascomycota</taxon>
        <taxon>Pezizomycotina</taxon>
        <taxon>Dothideomycetes</taxon>
        <taxon>Pleosporomycetidae</taxon>
        <taxon>Pleosporales</taxon>
        <taxon>Lophiostomataceae</taxon>
        <taxon>Lophiostoma</taxon>
    </lineage>
</organism>
<comment type="catalytic activity">
    <reaction evidence="1">
        <text>[(1-&gt;4)-beta-D-glucosyl]n+m + reduced acceptor + O2 = 4-dehydro-beta-D-glucosyl-[(1-&gt;4)-beta-D-glucosyl]n-1 + [(1-&gt;4)-beta-D-glucosyl]m + acceptor + H2O.</text>
        <dbReference type="EC" id="1.14.99.56"/>
    </reaction>
</comment>
<keyword evidence="1" id="KW-0119">Carbohydrate metabolism</keyword>
<feature type="domain" description="Auxiliary Activity family 9 catalytic" evidence="2">
    <location>
        <begin position="1"/>
        <end position="86"/>
    </location>
</feature>
<reference evidence="3" key="1">
    <citation type="journal article" date="2020" name="Stud. Mycol.">
        <title>101 Dothideomycetes genomes: a test case for predicting lifestyles and emergence of pathogens.</title>
        <authorList>
            <person name="Haridas S."/>
            <person name="Albert R."/>
            <person name="Binder M."/>
            <person name="Bloem J."/>
            <person name="Labutti K."/>
            <person name="Salamov A."/>
            <person name="Andreopoulos B."/>
            <person name="Baker S."/>
            <person name="Barry K."/>
            <person name="Bills G."/>
            <person name="Bluhm B."/>
            <person name="Cannon C."/>
            <person name="Castanera R."/>
            <person name="Culley D."/>
            <person name="Daum C."/>
            <person name="Ezra D."/>
            <person name="Gonzalez J."/>
            <person name="Henrissat B."/>
            <person name="Kuo A."/>
            <person name="Liang C."/>
            <person name="Lipzen A."/>
            <person name="Lutzoni F."/>
            <person name="Magnuson J."/>
            <person name="Mondo S."/>
            <person name="Nolan M."/>
            <person name="Ohm R."/>
            <person name="Pangilinan J."/>
            <person name="Park H.-J."/>
            <person name="Ramirez L."/>
            <person name="Alfaro M."/>
            <person name="Sun H."/>
            <person name="Tritt A."/>
            <person name="Yoshinaga Y."/>
            <person name="Zwiers L.-H."/>
            <person name="Turgeon B."/>
            <person name="Goodwin S."/>
            <person name="Spatafora J."/>
            <person name="Crous P."/>
            <person name="Grigoriev I."/>
        </authorList>
    </citation>
    <scope>NUCLEOTIDE SEQUENCE</scope>
    <source>
        <strain evidence="3">CBS 122681</strain>
    </source>
</reference>
<gene>
    <name evidence="3" type="ORF">K491DRAFT_200759</name>
</gene>
<dbReference type="GO" id="GO:0005576">
    <property type="term" value="C:extracellular region"/>
    <property type="evidence" value="ECO:0007669"/>
    <property type="project" value="UniProtKB-SubCell"/>
</dbReference>
<evidence type="ECO:0000313" key="3">
    <source>
        <dbReference type="EMBL" id="KAF2649429.1"/>
    </source>
</evidence>
<dbReference type="GO" id="GO:0004497">
    <property type="term" value="F:monooxygenase activity"/>
    <property type="evidence" value="ECO:0007669"/>
    <property type="project" value="UniProtKB-KW"/>
</dbReference>
<evidence type="ECO:0000259" key="2">
    <source>
        <dbReference type="Pfam" id="PF03443"/>
    </source>
</evidence>
<keyword evidence="4" id="KW-1185">Reference proteome</keyword>
<comment type="subcellular location">
    <subcellularLocation>
        <location evidence="1">Secreted</location>
    </subcellularLocation>
</comment>
<dbReference type="Gene3D" id="2.70.50.70">
    <property type="match status" value="1"/>
</dbReference>
<evidence type="ECO:0000313" key="4">
    <source>
        <dbReference type="Proteomes" id="UP000799324"/>
    </source>
</evidence>
<dbReference type="GO" id="GO:0030245">
    <property type="term" value="P:cellulose catabolic process"/>
    <property type="evidence" value="ECO:0007669"/>
    <property type="project" value="UniProtKB-UniRule"/>
</dbReference>
<keyword evidence="1" id="KW-1015">Disulfide bond</keyword>
<dbReference type="Proteomes" id="UP000799324">
    <property type="component" value="Unassembled WGS sequence"/>
</dbReference>
<dbReference type="InterPro" id="IPR005103">
    <property type="entry name" value="AA9_LPMO"/>
</dbReference>
<evidence type="ECO:0000256" key="1">
    <source>
        <dbReference type="RuleBase" id="RU368122"/>
    </source>
</evidence>
<dbReference type="OrthoDB" id="6038816at2759"/>
<dbReference type="AlphaFoldDB" id="A0A6A6SP10"/>
<sequence>MTCGRAAFNSLGKTDIADVVAGQEIGFRTMSGKEVNSGGSYGYFYHPGPAQVWLSRAPSDDLKSYHGDGDWFKIAYAGPKSNTEWELYGEWSTPERGHYGSKSL</sequence>
<comment type="function">
    <text evidence="1">Lytic polysaccharide monooxygenase (LMPO) that depolymerizes crystalline and amorphous polysaccharides via the oxidation of scissile alpha- or beta-(1-4)-glycosidic bonds, yielding C1 and/or C4 oxidation products. Catalysis by LPMOs requires the reduction of the active-site copper from Cu(II) to Cu(I) by a reducing agent and H(2)O(2) or O(2) as a cosubstrate.</text>
</comment>
<keyword evidence="3" id="KW-0560">Oxidoreductase</keyword>
<keyword evidence="1" id="KW-0136">Cellulose degradation</keyword>
<accession>A0A6A6SP10</accession>
<dbReference type="GO" id="GO:0008810">
    <property type="term" value="F:cellulase activity"/>
    <property type="evidence" value="ECO:0007669"/>
    <property type="project" value="UniProtKB-UniRule"/>
</dbReference>
<protein>
    <recommendedName>
        <fullName evidence="1">AA9 family lytic polysaccharide monooxygenase</fullName>
        <ecNumber evidence="1">1.14.99.56</ecNumber>
    </recommendedName>
    <alternativeName>
        <fullName evidence="1">Endo-beta-1,4-glucanase</fullName>
    </alternativeName>
    <alternativeName>
        <fullName evidence="1">Glycosyl hydrolase 61 family protein</fullName>
    </alternativeName>
</protein>
<comment type="domain">
    <text evidence="1">Has a modular structure: an endo-beta-1,4-glucanase catalytic module at the N-terminus, a linker rich in serines and threonines, and a C-terminal carbohydrate-binding module (CBM).</text>
</comment>
<name>A0A6A6SP10_9PLEO</name>
<dbReference type="EC" id="1.14.99.56" evidence="1"/>